<comment type="caution">
    <text evidence="2">The sequence shown here is derived from an EMBL/GenBank/DDBJ whole genome shotgun (WGS) entry which is preliminary data.</text>
</comment>
<keyword evidence="2" id="KW-0378">Hydrolase</keyword>
<sequence length="215" mass="24131">MHDQLISDIISDVRERMSGDSSHDWWHVWRVWQMAKRIAVEEKADLFVVELGALMHDIADWKFHGGDESVGPRVAGEILAAHGVDPDVIARVQDIVATISYKGAGVATPMNTREGECVQDADRLDATGAIGIARCFAYGGHKGRNIYEPDDKPILHTDKSAYKNSTGPSVNHFYEKLLLLKDRMNTGTAKKMAEARHAFMEAYLAEFYEEWEGKR</sequence>
<evidence type="ECO:0000313" key="3">
    <source>
        <dbReference type="Proteomes" id="UP000176501"/>
    </source>
</evidence>
<dbReference type="PANTHER" id="PTHR33594">
    <property type="entry name" value="SUPERFAMILY HYDROLASE, PUTATIVE (AFU_ORTHOLOGUE AFUA_1G03035)-RELATED"/>
    <property type="match status" value="1"/>
</dbReference>
<evidence type="ECO:0000313" key="2">
    <source>
        <dbReference type="EMBL" id="OGL98116.1"/>
    </source>
</evidence>
<gene>
    <name evidence="2" type="ORF">A2304_03470</name>
</gene>
<reference evidence="2 3" key="1">
    <citation type="journal article" date="2016" name="Nat. Commun.">
        <title>Thousands of microbial genomes shed light on interconnected biogeochemical processes in an aquifer system.</title>
        <authorList>
            <person name="Anantharaman K."/>
            <person name="Brown C.T."/>
            <person name="Hug L.A."/>
            <person name="Sharon I."/>
            <person name="Castelle C.J."/>
            <person name="Probst A.J."/>
            <person name="Thomas B.C."/>
            <person name="Singh A."/>
            <person name="Wilkins M.J."/>
            <person name="Karaoz U."/>
            <person name="Brodie E.L."/>
            <person name="Williams K.H."/>
            <person name="Hubbard S.S."/>
            <person name="Banfield J.F."/>
        </authorList>
    </citation>
    <scope>NUCLEOTIDE SEQUENCE [LARGE SCALE GENOMIC DNA]</scope>
</reference>
<dbReference type="Gene3D" id="1.10.3210.50">
    <property type="match status" value="1"/>
</dbReference>
<dbReference type="Pfam" id="PF01966">
    <property type="entry name" value="HD"/>
    <property type="match status" value="1"/>
</dbReference>
<accession>A0A1F7W672</accession>
<dbReference type="AlphaFoldDB" id="A0A1F7W672"/>
<dbReference type="InterPro" id="IPR006674">
    <property type="entry name" value="HD_domain"/>
</dbReference>
<protein>
    <submittedName>
        <fullName evidence="2">Phosphohydrolase</fullName>
    </submittedName>
</protein>
<dbReference type="PROSITE" id="PS51831">
    <property type="entry name" value="HD"/>
    <property type="match status" value="1"/>
</dbReference>
<dbReference type="InterPro" id="IPR003607">
    <property type="entry name" value="HD/PDEase_dom"/>
</dbReference>
<evidence type="ECO:0000259" key="1">
    <source>
        <dbReference type="PROSITE" id="PS51831"/>
    </source>
</evidence>
<dbReference type="CDD" id="cd00077">
    <property type="entry name" value="HDc"/>
    <property type="match status" value="1"/>
</dbReference>
<dbReference type="Proteomes" id="UP000176501">
    <property type="component" value="Unassembled WGS sequence"/>
</dbReference>
<dbReference type="SUPFAM" id="SSF109604">
    <property type="entry name" value="HD-domain/PDEase-like"/>
    <property type="match status" value="1"/>
</dbReference>
<proteinExistence type="predicted"/>
<dbReference type="PANTHER" id="PTHR33594:SF1">
    <property type="entry name" value="HD_PDEASE DOMAIN-CONTAINING PROTEIN"/>
    <property type="match status" value="1"/>
</dbReference>
<dbReference type="EMBL" id="MGFE01000023">
    <property type="protein sequence ID" value="OGL98116.1"/>
    <property type="molecule type" value="Genomic_DNA"/>
</dbReference>
<name>A0A1F7W672_9BACT</name>
<feature type="domain" description="HD" evidence="1">
    <location>
        <begin position="24"/>
        <end position="127"/>
    </location>
</feature>
<organism evidence="2 3">
    <name type="scientific">Candidatus Uhrbacteria bacterium RIFOXYB2_FULL_57_15</name>
    <dbReference type="NCBI Taxonomy" id="1802422"/>
    <lineage>
        <taxon>Bacteria</taxon>
        <taxon>Candidatus Uhriibacteriota</taxon>
    </lineage>
</organism>
<dbReference type="SMART" id="SM00471">
    <property type="entry name" value="HDc"/>
    <property type="match status" value="1"/>
</dbReference>
<dbReference type="GO" id="GO:0016787">
    <property type="term" value="F:hydrolase activity"/>
    <property type="evidence" value="ECO:0007669"/>
    <property type="project" value="UniProtKB-KW"/>
</dbReference>